<protein>
    <recommendedName>
        <fullName evidence="10">RED-like N-terminal domain-containing protein</fullName>
    </recommendedName>
</protein>
<dbReference type="InterPro" id="IPR012916">
    <property type="entry name" value="RED_N"/>
</dbReference>
<feature type="compositionally biased region" description="Polar residues" evidence="5">
    <location>
        <begin position="18"/>
        <end position="36"/>
    </location>
</feature>
<evidence type="ECO:0000256" key="4">
    <source>
        <dbReference type="ARBA" id="ARBA00023242"/>
    </source>
</evidence>
<dbReference type="Pfam" id="PF07808">
    <property type="entry name" value="RED_N"/>
    <property type="match status" value="1"/>
</dbReference>
<dbReference type="EMBL" id="CANHGI010000003">
    <property type="protein sequence ID" value="CAI5444683.1"/>
    <property type="molecule type" value="Genomic_DNA"/>
</dbReference>
<feature type="region of interest" description="Disordered" evidence="5">
    <location>
        <begin position="272"/>
        <end position="445"/>
    </location>
</feature>
<evidence type="ECO:0000259" key="6">
    <source>
        <dbReference type="Pfam" id="PF07807"/>
    </source>
</evidence>
<dbReference type="PANTHER" id="PTHR12765">
    <property type="entry name" value="RED PROTEIN IK FACTOR CYTOKINE IK"/>
    <property type="match status" value="1"/>
</dbReference>
<evidence type="ECO:0000313" key="9">
    <source>
        <dbReference type="Proteomes" id="UP001152747"/>
    </source>
</evidence>
<feature type="domain" description="Protein RED C-terminal" evidence="6">
    <location>
        <begin position="408"/>
        <end position="516"/>
    </location>
</feature>
<comment type="caution">
    <text evidence="8">The sequence shown here is derived from an EMBL/GenBank/DDBJ whole genome shotgun (WGS) entry which is preliminary data.</text>
</comment>
<proteinExistence type="inferred from homology"/>
<feature type="region of interest" description="Disordered" evidence="5">
    <location>
        <begin position="17"/>
        <end position="98"/>
    </location>
</feature>
<evidence type="ECO:0000259" key="7">
    <source>
        <dbReference type="Pfam" id="PF07808"/>
    </source>
</evidence>
<keyword evidence="4" id="KW-0539">Nucleus</keyword>
<dbReference type="AlphaFoldDB" id="A0A9P1MZQ2"/>
<evidence type="ECO:0008006" key="10">
    <source>
        <dbReference type="Google" id="ProtNLM"/>
    </source>
</evidence>
<dbReference type="Proteomes" id="UP001152747">
    <property type="component" value="Unassembled WGS sequence"/>
</dbReference>
<evidence type="ECO:0000256" key="2">
    <source>
        <dbReference type="ARBA" id="ARBA00006660"/>
    </source>
</evidence>
<comment type="similarity">
    <text evidence="2">Belongs to the RED family.</text>
</comment>
<comment type="subcellular location">
    <subcellularLocation>
        <location evidence="1">Nucleus</location>
    </subcellularLocation>
</comment>
<dbReference type="Pfam" id="PF07807">
    <property type="entry name" value="RED_C"/>
    <property type="match status" value="1"/>
</dbReference>
<gene>
    <name evidence="8" type="ORF">CAMP_LOCUS7320</name>
</gene>
<evidence type="ECO:0000256" key="5">
    <source>
        <dbReference type="SAM" id="MobiDB-lite"/>
    </source>
</evidence>
<reference evidence="8" key="1">
    <citation type="submission" date="2022-11" db="EMBL/GenBank/DDBJ databases">
        <authorList>
            <person name="Kikuchi T."/>
        </authorList>
    </citation>
    <scope>NUCLEOTIDE SEQUENCE</scope>
    <source>
        <strain evidence="8">PS1010</strain>
    </source>
</reference>
<feature type="compositionally biased region" description="Basic and acidic residues" evidence="5">
    <location>
        <begin position="317"/>
        <end position="404"/>
    </location>
</feature>
<feature type="compositionally biased region" description="Basic and acidic residues" evidence="5">
    <location>
        <begin position="70"/>
        <end position="97"/>
    </location>
</feature>
<organism evidence="8 9">
    <name type="scientific">Caenorhabditis angaria</name>
    <dbReference type="NCBI Taxonomy" id="860376"/>
    <lineage>
        <taxon>Eukaryota</taxon>
        <taxon>Metazoa</taxon>
        <taxon>Ecdysozoa</taxon>
        <taxon>Nematoda</taxon>
        <taxon>Chromadorea</taxon>
        <taxon>Rhabditida</taxon>
        <taxon>Rhabditina</taxon>
        <taxon>Rhabditomorpha</taxon>
        <taxon>Rhabditoidea</taxon>
        <taxon>Rhabditidae</taxon>
        <taxon>Peloderinae</taxon>
        <taxon>Caenorhabditis</taxon>
    </lineage>
</organism>
<evidence type="ECO:0000256" key="3">
    <source>
        <dbReference type="ARBA" id="ARBA00022737"/>
    </source>
</evidence>
<dbReference type="InterPro" id="IPR012492">
    <property type="entry name" value="RED_C"/>
</dbReference>
<evidence type="ECO:0000256" key="1">
    <source>
        <dbReference type="ARBA" id="ARBA00004123"/>
    </source>
</evidence>
<feature type="domain" description="RED-like N-terminal" evidence="7">
    <location>
        <begin position="57"/>
        <end position="278"/>
    </location>
</feature>
<dbReference type="InterPro" id="IPR039896">
    <property type="entry name" value="Red-like"/>
</dbReference>
<keyword evidence="3" id="KW-0677">Repeat</keyword>
<accession>A0A9P1MZQ2</accession>
<sequence length="521" mass="61267">MSDQTNLRNEDFRKLLTSARSNKPAESTTIAEQPSASFRHKQPKPAKFKKPSNIHQKSKKEKEEADEDEAKLRDIMKNYRDRAAERRKQGDKPEETNKLTAAYRAVPSDARTARDQADMRKQAILESKYLGGDIEHTHLVKGLDYSLLNKVRSEITKEDNDEDDDIDNAFEEGGKVAPTSISSELAQSQSENRMVRSMHRVLFKNEIPLRNEMFAKGRMAYVVELEDEEAEIPTTLLRSLHDCPRNESAQSIQANNLIISKLGQVLSYLRTDKQKKKKEESSSSQTSNEKTTKAKGDSIYDDLDDYVPTRRNRSRSRSRERERERERERDRDRHYRDRDNRDRRDNRRDYFDKPRTSDREKEQRDREKQREERKEHEKQRKEKEEVEKEKKMEDRLEKRRKETESAGYDECYPGGMMEMDGGWDSDEETDFSKMDMGTKKNGLNRWDFDNEEEYSSYMEGREALPKAAYQYGQKLGDGRKTRKTAVVEAKKLDRELTEINKIMEKRKTATESGGDYKKPKY</sequence>
<keyword evidence="9" id="KW-1185">Reference proteome</keyword>
<feature type="compositionally biased region" description="Basic residues" evidence="5">
    <location>
        <begin position="38"/>
        <end position="59"/>
    </location>
</feature>
<evidence type="ECO:0000313" key="8">
    <source>
        <dbReference type="EMBL" id="CAI5444683.1"/>
    </source>
</evidence>
<dbReference type="GO" id="GO:0005634">
    <property type="term" value="C:nucleus"/>
    <property type="evidence" value="ECO:0007669"/>
    <property type="project" value="UniProtKB-SubCell"/>
</dbReference>
<dbReference type="OrthoDB" id="3366823at2759"/>
<name>A0A9P1MZQ2_9PELO</name>